<keyword evidence="3" id="KW-1185">Reference proteome</keyword>
<reference evidence="2 3" key="1">
    <citation type="journal article" date="2012" name="Genome Biol.">
        <title>Genome and low-iron response of an oceanic diatom adapted to chronic iron limitation.</title>
        <authorList>
            <person name="Lommer M."/>
            <person name="Specht M."/>
            <person name="Roy A.S."/>
            <person name="Kraemer L."/>
            <person name="Andreson R."/>
            <person name="Gutowska M.A."/>
            <person name="Wolf J."/>
            <person name="Bergner S.V."/>
            <person name="Schilhabel M.B."/>
            <person name="Klostermeier U.C."/>
            <person name="Beiko R.G."/>
            <person name="Rosenstiel P."/>
            <person name="Hippler M."/>
            <person name="Laroche J."/>
        </authorList>
    </citation>
    <scope>NUCLEOTIDE SEQUENCE [LARGE SCALE GENOMIC DNA]</scope>
    <source>
        <strain evidence="2 3">CCMP1005</strain>
    </source>
</reference>
<feature type="non-terminal residue" evidence="2">
    <location>
        <position position="1"/>
    </location>
</feature>
<dbReference type="AlphaFoldDB" id="K0R6M7"/>
<sequence>TFGAEREDRLAGSNATNLGCRALRLLLARRRRRTSERNSPTNEQKIDIEEASLTATAGAVASSGVLRRRPSSRRVPGGDSGGEVADAMSTVISRVILSVVSVVRRFCQKKSQISSRQAFSQTTREMKTAVPS</sequence>
<dbReference type="Proteomes" id="UP000266841">
    <property type="component" value="Unassembled WGS sequence"/>
</dbReference>
<accession>K0R6M7</accession>
<evidence type="ECO:0000256" key="1">
    <source>
        <dbReference type="SAM" id="MobiDB-lite"/>
    </source>
</evidence>
<comment type="caution">
    <text evidence="2">The sequence shown here is derived from an EMBL/GenBank/DDBJ whole genome shotgun (WGS) entry which is preliminary data.</text>
</comment>
<protein>
    <submittedName>
        <fullName evidence="2">Uncharacterized protein</fullName>
    </submittedName>
</protein>
<organism evidence="2 3">
    <name type="scientific">Thalassiosira oceanica</name>
    <name type="common">Marine diatom</name>
    <dbReference type="NCBI Taxonomy" id="159749"/>
    <lineage>
        <taxon>Eukaryota</taxon>
        <taxon>Sar</taxon>
        <taxon>Stramenopiles</taxon>
        <taxon>Ochrophyta</taxon>
        <taxon>Bacillariophyta</taxon>
        <taxon>Coscinodiscophyceae</taxon>
        <taxon>Thalassiosirophycidae</taxon>
        <taxon>Thalassiosirales</taxon>
        <taxon>Thalassiosiraceae</taxon>
        <taxon>Thalassiosira</taxon>
    </lineage>
</organism>
<evidence type="ECO:0000313" key="3">
    <source>
        <dbReference type="Proteomes" id="UP000266841"/>
    </source>
</evidence>
<proteinExistence type="predicted"/>
<gene>
    <name evidence="2" type="ORF">THAOC_37198</name>
</gene>
<dbReference type="EMBL" id="AGNL01049928">
    <property type="protein sequence ID" value="EJK44276.1"/>
    <property type="molecule type" value="Genomic_DNA"/>
</dbReference>
<evidence type="ECO:0000313" key="2">
    <source>
        <dbReference type="EMBL" id="EJK44276.1"/>
    </source>
</evidence>
<name>K0R6M7_THAOC</name>
<feature type="region of interest" description="Disordered" evidence="1">
    <location>
        <begin position="29"/>
        <end position="84"/>
    </location>
</feature>